<reference evidence="1" key="1">
    <citation type="submission" date="2018-03" db="EMBL/GenBank/DDBJ databases">
        <title>ARS-UCD1.2.</title>
        <authorList>
            <person name="Rosen B.D."/>
            <person name="Bickhart D.M."/>
            <person name="Koren S."/>
            <person name="Schnabel R.D."/>
            <person name="Hall R."/>
            <person name="Zimin A."/>
            <person name="Dreischer C."/>
            <person name="Schultheiss S."/>
            <person name="Schroeder S.G."/>
            <person name="Elsik C.G."/>
            <person name="Couldrey C."/>
            <person name="Liu G.E."/>
            <person name="Van Tassell C.P."/>
            <person name="Phillippy A.M."/>
            <person name="Smith T.P.L."/>
            <person name="Medrano J.F."/>
        </authorList>
    </citation>
    <scope>NUCLEOTIDE SEQUENCE [LARGE SCALE GENOMIC DNA]</scope>
    <source>
        <strain evidence="1">Hereford</strain>
    </source>
</reference>
<dbReference type="InterPro" id="IPR017946">
    <property type="entry name" value="PLC-like_Pdiesterase_TIM-brl"/>
</dbReference>
<reference evidence="1" key="3">
    <citation type="submission" date="2025-09" db="UniProtKB">
        <authorList>
            <consortium name="Ensembl"/>
        </authorList>
    </citation>
    <scope>IDENTIFICATION</scope>
    <source>
        <strain evidence="1">Hereford</strain>
    </source>
</reference>
<dbReference type="Proteomes" id="UP000009136">
    <property type="component" value="Chromosome X"/>
</dbReference>
<evidence type="ECO:0000313" key="1">
    <source>
        <dbReference type="Ensembl" id="ENSBTAP00000087824.1"/>
    </source>
</evidence>
<dbReference type="InterPro" id="IPR051057">
    <property type="entry name" value="PI-PLC_domain"/>
</dbReference>
<dbReference type="SUPFAM" id="SSF51695">
    <property type="entry name" value="PLC-like phosphodiesterases"/>
    <property type="match status" value="1"/>
</dbReference>
<accession>A0AAA9SR52</accession>
<evidence type="ECO:0000313" key="2">
    <source>
        <dbReference type="Proteomes" id="UP000009136"/>
    </source>
</evidence>
<organism evidence="1 2">
    <name type="scientific">Bos taurus</name>
    <name type="common">Bovine</name>
    <dbReference type="NCBI Taxonomy" id="9913"/>
    <lineage>
        <taxon>Eukaryota</taxon>
        <taxon>Metazoa</taxon>
        <taxon>Chordata</taxon>
        <taxon>Craniata</taxon>
        <taxon>Vertebrata</taxon>
        <taxon>Euteleostomi</taxon>
        <taxon>Mammalia</taxon>
        <taxon>Eutheria</taxon>
        <taxon>Laurasiatheria</taxon>
        <taxon>Artiodactyla</taxon>
        <taxon>Ruminantia</taxon>
        <taxon>Pecora</taxon>
        <taxon>Bovidae</taxon>
        <taxon>Bovinae</taxon>
        <taxon>Bos</taxon>
    </lineage>
</organism>
<dbReference type="GeneTree" id="ENSGT00940000161625"/>
<proteinExistence type="predicted"/>
<reference evidence="1" key="2">
    <citation type="submission" date="2025-08" db="UniProtKB">
        <authorList>
            <consortium name="Ensembl"/>
        </authorList>
    </citation>
    <scope>IDENTIFICATION</scope>
    <source>
        <strain evidence="1">Hereford</strain>
    </source>
</reference>
<dbReference type="PANTHER" id="PTHR13593:SF24">
    <property type="entry name" value="PI-PLC X DOMAIN-CONTAINING PROTEIN 1"/>
    <property type="match status" value="1"/>
</dbReference>
<dbReference type="Gene3D" id="3.20.20.190">
    <property type="entry name" value="Phosphatidylinositol (PI) phosphodiesterase"/>
    <property type="match status" value="1"/>
</dbReference>
<dbReference type="GO" id="GO:0006629">
    <property type="term" value="P:lipid metabolic process"/>
    <property type="evidence" value="ECO:0007669"/>
    <property type="project" value="InterPro"/>
</dbReference>
<dbReference type="Ensembl" id="ENSBTAT00000088476.1">
    <property type="protein sequence ID" value="ENSBTAP00000087824.1"/>
    <property type="gene ID" value="ENSBTAG00000063374.1"/>
</dbReference>
<sequence length="347" mass="38751">MCPSVSASLTDHRVFKVHPRCSLCQNFTPFHGDSYTTVAAWGHRGQAQGVMCPPPGLPAGSHSMMTYCLNKKSPISHKESRLLQTLGKVLPCVTLPVVLKRSTTQVRVCGHARALDPDLQMAHMEEGTERNLHSGHMVYMTALTEDMLTEISEWLENHPQEVVILACRNFKGVMEDLHEYLMGCIKNIFGDMLCPMGCEQGPQMLTLHQLWSQGQQVILSYKDEASVSQHAELWPGIPYWWGNQVKPRDLVHHLELMKSCSHPGELMVAGINLSENLEFVRVHPAWSLEKLTQWGLPYLCAWVRGQCPGSATGRTNTVAGEFIWADGFVGDVIGLNWKLLGADGRRT</sequence>
<dbReference type="AlphaFoldDB" id="A0AAA9SR52"/>
<keyword evidence="2" id="KW-1185">Reference proteome</keyword>
<protein>
    <recommendedName>
        <fullName evidence="3">PI-PLC X domain-containing protein 1</fullName>
    </recommendedName>
</protein>
<evidence type="ECO:0008006" key="3">
    <source>
        <dbReference type="Google" id="ProtNLM"/>
    </source>
</evidence>
<dbReference type="GO" id="GO:0008081">
    <property type="term" value="F:phosphoric diester hydrolase activity"/>
    <property type="evidence" value="ECO:0007669"/>
    <property type="project" value="InterPro"/>
</dbReference>
<name>A0AAA9SR52_BOVIN</name>
<dbReference type="PANTHER" id="PTHR13593">
    <property type="match status" value="1"/>
</dbReference>